<organism evidence="13 14">
    <name type="scientific">Luminiphilus syltensis NOR5-1B</name>
    <dbReference type="NCBI Taxonomy" id="565045"/>
    <lineage>
        <taxon>Bacteria</taxon>
        <taxon>Pseudomonadati</taxon>
        <taxon>Pseudomonadota</taxon>
        <taxon>Gammaproteobacteria</taxon>
        <taxon>Cellvibrionales</taxon>
        <taxon>Halieaceae</taxon>
        <taxon>Luminiphilus</taxon>
    </lineage>
</organism>
<name>B8KR23_9GAMM</name>
<comment type="catalytic activity">
    <reaction evidence="1 9 11">
        <text>Hydrolyzes single-stranded DNA or mismatched double-stranded DNA and polynucleotides, releasing free uracil.</text>
        <dbReference type="EC" id="3.2.2.27"/>
    </reaction>
</comment>
<dbReference type="NCBIfam" id="NF003592">
    <property type="entry name" value="PRK05254.1-5"/>
    <property type="match status" value="1"/>
</dbReference>
<dbReference type="NCBIfam" id="NF003589">
    <property type="entry name" value="PRK05254.1-2"/>
    <property type="match status" value="1"/>
</dbReference>
<evidence type="ECO:0000256" key="11">
    <source>
        <dbReference type="RuleBase" id="RU003780"/>
    </source>
</evidence>
<dbReference type="Proteomes" id="UP000004699">
    <property type="component" value="Unassembled WGS sequence"/>
</dbReference>
<keyword evidence="8 9" id="KW-0234">DNA repair</keyword>
<dbReference type="eggNOG" id="COG0692">
    <property type="taxonomic scope" value="Bacteria"/>
</dbReference>
<dbReference type="NCBIfam" id="NF003591">
    <property type="entry name" value="PRK05254.1-4"/>
    <property type="match status" value="1"/>
</dbReference>
<proteinExistence type="inferred from homology"/>
<dbReference type="EMBL" id="DS999411">
    <property type="protein sequence ID" value="EED35990.1"/>
    <property type="molecule type" value="Genomic_DNA"/>
</dbReference>
<evidence type="ECO:0000256" key="3">
    <source>
        <dbReference type="ARBA" id="ARBA00008184"/>
    </source>
</evidence>
<dbReference type="STRING" id="565045.NOR51B_1938"/>
<comment type="function">
    <text evidence="2 9 11">Excises uracil residues from the DNA which can arise as a result of misincorporation of dUMP residues by DNA polymerase or due to deamination of cytosine.</text>
</comment>
<evidence type="ECO:0000256" key="10">
    <source>
        <dbReference type="PROSITE-ProRule" id="PRU10072"/>
    </source>
</evidence>
<sequence length="177" mass="19589">MFAALNATPPSEIRVVILGQDPYHGPGQAHGLAFSVRGMQALPPSLRNIFRELSRSTGAPERQNGDLSDWAHQGVLLLNSVLTVERGKPGSHAKHGWERFTDTIVQWCAEDPTPKVFMLWGAYAQRKGEKIKGTQHRVLHAPHPSPLSAHRGFIGCDHFREANAFLSAAGRERVDWT</sequence>
<feature type="active site" description="Proton acceptor" evidence="9 10">
    <location>
        <position position="21"/>
    </location>
</feature>
<dbReference type="InterPro" id="IPR002043">
    <property type="entry name" value="UDG_fam1"/>
</dbReference>
<dbReference type="SMART" id="SM00987">
    <property type="entry name" value="UreE_C"/>
    <property type="match status" value="1"/>
</dbReference>
<dbReference type="InterPro" id="IPR018085">
    <property type="entry name" value="Ura-DNA_Glyclase_AS"/>
</dbReference>
<dbReference type="InterPro" id="IPR005122">
    <property type="entry name" value="Uracil-DNA_glycosylase-like"/>
</dbReference>
<comment type="subcellular location">
    <subcellularLocation>
        <location evidence="9">Cytoplasm</location>
    </subcellularLocation>
</comment>
<dbReference type="InterPro" id="IPR036895">
    <property type="entry name" value="Uracil-DNA_glycosylase-like_sf"/>
</dbReference>
<dbReference type="PANTHER" id="PTHR11264:SF0">
    <property type="entry name" value="URACIL-DNA GLYCOSYLASE"/>
    <property type="match status" value="1"/>
</dbReference>
<evidence type="ECO:0000256" key="5">
    <source>
        <dbReference type="ARBA" id="ARBA00018429"/>
    </source>
</evidence>
<dbReference type="SMART" id="SM00986">
    <property type="entry name" value="UDG"/>
    <property type="match status" value="1"/>
</dbReference>
<reference evidence="14" key="1">
    <citation type="journal article" date="2013" name="BMC Microbiol.">
        <title>Taxonomy and evolution of bacteriochlorophyll a-containing members of the OM60/NOR5 clade of marine gammaproteobacteria: description of Luminiphilus syltensis gen. nov., sp. nov., reclassification of Haliea rubra as Pseudohaliea rubra gen. nov., comb. nov., and emendation of Chromatocurvus halotolerans.</title>
        <authorList>
            <person name="Spring S."/>
            <person name="Riedel T."/>
            <person name="Sproer C."/>
            <person name="Yan S."/>
            <person name="Harder J."/>
            <person name="Fuchs B.M."/>
        </authorList>
    </citation>
    <scope>NUCLEOTIDE SEQUENCE [LARGE SCALE GENOMIC DNA]</scope>
    <source>
        <strain evidence="14">NOR51-B</strain>
    </source>
</reference>
<dbReference type="NCBIfam" id="TIGR00628">
    <property type="entry name" value="ung"/>
    <property type="match status" value="1"/>
</dbReference>
<evidence type="ECO:0000256" key="1">
    <source>
        <dbReference type="ARBA" id="ARBA00001400"/>
    </source>
</evidence>
<evidence type="ECO:0000259" key="12">
    <source>
        <dbReference type="SMART" id="SM00986"/>
    </source>
</evidence>
<dbReference type="NCBIfam" id="NF003588">
    <property type="entry name" value="PRK05254.1-1"/>
    <property type="match status" value="1"/>
</dbReference>
<dbReference type="Pfam" id="PF03167">
    <property type="entry name" value="UDG"/>
    <property type="match status" value="1"/>
</dbReference>
<evidence type="ECO:0000256" key="2">
    <source>
        <dbReference type="ARBA" id="ARBA00002631"/>
    </source>
</evidence>
<dbReference type="SUPFAM" id="SSF52141">
    <property type="entry name" value="Uracil-DNA glycosylase-like"/>
    <property type="match status" value="1"/>
</dbReference>
<evidence type="ECO:0000256" key="9">
    <source>
        <dbReference type="HAMAP-Rule" id="MF_00148"/>
    </source>
</evidence>
<evidence type="ECO:0000256" key="6">
    <source>
        <dbReference type="ARBA" id="ARBA00022763"/>
    </source>
</evidence>
<dbReference type="CDD" id="cd10027">
    <property type="entry name" value="UDG-F1-like"/>
    <property type="match status" value="1"/>
</dbReference>
<dbReference type="PANTHER" id="PTHR11264">
    <property type="entry name" value="URACIL-DNA GLYCOSYLASE"/>
    <property type="match status" value="1"/>
</dbReference>
<dbReference type="AlphaFoldDB" id="B8KR23"/>
<dbReference type="HOGENOM" id="CLU_032162_3_1_6"/>
<dbReference type="HAMAP" id="MF_00148">
    <property type="entry name" value="UDG"/>
    <property type="match status" value="1"/>
</dbReference>
<keyword evidence="7 9" id="KW-0378">Hydrolase</keyword>
<dbReference type="Gene3D" id="3.40.470.10">
    <property type="entry name" value="Uracil-DNA glycosylase-like domain"/>
    <property type="match status" value="1"/>
</dbReference>
<dbReference type="PROSITE" id="PS00130">
    <property type="entry name" value="U_DNA_GLYCOSYLASE"/>
    <property type="match status" value="1"/>
</dbReference>
<dbReference type="GO" id="GO:0004844">
    <property type="term" value="F:uracil DNA N-glycosylase activity"/>
    <property type="evidence" value="ECO:0007669"/>
    <property type="project" value="UniProtKB-UniRule"/>
</dbReference>
<evidence type="ECO:0000313" key="14">
    <source>
        <dbReference type="Proteomes" id="UP000004699"/>
    </source>
</evidence>
<evidence type="ECO:0000256" key="8">
    <source>
        <dbReference type="ARBA" id="ARBA00023204"/>
    </source>
</evidence>
<protein>
    <recommendedName>
        <fullName evidence="5 9">Uracil-DNA glycosylase</fullName>
        <shortName evidence="9">UDG</shortName>
        <ecNumber evidence="4 9">3.2.2.27</ecNumber>
    </recommendedName>
</protein>
<dbReference type="GO" id="GO:0005737">
    <property type="term" value="C:cytoplasm"/>
    <property type="evidence" value="ECO:0007669"/>
    <property type="project" value="UniProtKB-SubCell"/>
</dbReference>
<accession>B8KR23</accession>
<keyword evidence="6 9" id="KW-0227">DNA damage</keyword>
<dbReference type="GO" id="GO:0097510">
    <property type="term" value="P:base-excision repair, AP site formation via deaminated base removal"/>
    <property type="evidence" value="ECO:0007669"/>
    <property type="project" value="TreeGrafter"/>
</dbReference>
<evidence type="ECO:0000313" key="13">
    <source>
        <dbReference type="EMBL" id="EED35990.1"/>
    </source>
</evidence>
<keyword evidence="9" id="KW-0963">Cytoplasm</keyword>
<gene>
    <name evidence="9 13" type="primary">ung</name>
    <name evidence="13" type="ORF">NOR51B_1938</name>
</gene>
<evidence type="ECO:0000256" key="4">
    <source>
        <dbReference type="ARBA" id="ARBA00012030"/>
    </source>
</evidence>
<dbReference type="EC" id="3.2.2.27" evidence="4 9"/>
<keyword evidence="14" id="KW-1185">Reference proteome</keyword>
<evidence type="ECO:0000256" key="7">
    <source>
        <dbReference type="ARBA" id="ARBA00022801"/>
    </source>
</evidence>
<comment type="similarity">
    <text evidence="3 9 11">Belongs to the uracil-DNA glycosylase (UDG) superfamily. UNG family.</text>
</comment>
<feature type="domain" description="Uracil-DNA glycosylase-like" evidence="12">
    <location>
        <begin position="6"/>
        <end position="166"/>
    </location>
</feature>